<keyword evidence="2" id="KW-0614">Plasmid</keyword>
<keyword evidence="3" id="KW-1185">Reference proteome</keyword>
<name>A0ABX8FIT8_9BACI</name>
<protein>
    <recommendedName>
        <fullName evidence="1">DUF7352 domain-containing protein</fullName>
    </recommendedName>
</protein>
<evidence type="ECO:0000313" key="2">
    <source>
        <dbReference type="EMBL" id="QVY63957.1"/>
    </source>
</evidence>
<proteinExistence type="predicted"/>
<evidence type="ECO:0000313" key="3">
    <source>
        <dbReference type="Proteomes" id="UP000679247"/>
    </source>
</evidence>
<sequence>MNNSIWKYVLKAGTLNEIDMPFGCELLSVETQGEDIVIYALVNTKEDKQQKVEVRTYGTGHDIDTNLSNGYKFLGTANLQAQSLMFHVFYKKTSTSH</sequence>
<evidence type="ECO:0000259" key="1">
    <source>
        <dbReference type="Pfam" id="PF24043"/>
    </source>
</evidence>
<feature type="domain" description="DUF7352" evidence="1">
    <location>
        <begin position="1"/>
        <end position="93"/>
    </location>
</feature>
<reference evidence="2 3" key="1">
    <citation type="submission" date="2021-03" db="EMBL/GenBank/DDBJ databases">
        <title>The first data on the complete genome of the tetrodotoxin-producing bacterium.</title>
        <authorList>
            <person name="Melnikova D.I."/>
            <person name="Nijland R."/>
            <person name="Magarlamov T.Y."/>
        </authorList>
    </citation>
    <scope>NUCLEOTIDE SEQUENCE [LARGE SCALE GENOMIC DNA]</scope>
    <source>
        <strain evidence="2 3">1839</strain>
        <plasmid evidence="2 3">p_unnamed</plasmid>
    </source>
</reference>
<dbReference type="Pfam" id="PF24043">
    <property type="entry name" value="DUF7352"/>
    <property type="match status" value="1"/>
</dbReference>
<organism evidence="2 3">
    <name type="scientific">Cytobacillus gottheilii</name>
    <dbReference type="NCBI Taxonomy" id="859144"/>
    <lineage>
        <taxon>Bacteria</taxon>
        <taxon>Bacillati</taxon>
        <taxon>Bacillota</taxon>
        <taxon>Bacilli</taxon>
        <taxon>Bacillales</taxon>
        <taxon>Bacillaceae</taxon>
        <taxon>Cytobacillus</taxon>
    </lineage>
</organism>
<gene>
    <name evidence="2" type="ORF">J1899_22225</name>
</gene>
<geneLocation type="plasmid" evidence="2 3">
    <name>p_unnamed</name>
</geneLocation>
<dbReference type="Proteomes" id="UP000679247">
    <property type="component" value="Plasmid p_unnamed"/>
</dbReference>
<accession>A0ABX8FIT8</accession>
<dbReference type="EMBL" id="CP071710">
    <property type="protein sequence ID" value="QVY63957.1"/>
    <property type="molecule type" value="Genomic_DNA"/>
</dbReference>
<dbReference type="RefSeq" id="WP_214479017.1">
    <property type="nucleotide sequence ID" value="NZ_CP071710.1"/>
</dbReference>
<dbReference type="InterPro" id="IPR055776">
    <property type="entry name" value="DUF7352"/>
</dbReference>